<dbReference type="Pfam" id="PF13709">
    <property type="entry name" value="DUF4159"/>
    <property type="match status" value="1"/>
</dbReference>
<accession>A0ABX1DFR6</accession>
<protein>
    <submittedName>
        <fullName evidence="3">DUF4159 domain-containing protein</fullName>
    </submittedName>
</protein>
<name>A0ABX1DFR6_9FLAO</name>
<dbReference type="Proteomes" id="UP000760545">
    <property type="component" value="Unassembled WGS sequence"/>
</dbReference>
<dbReference type="Gene3D" id="3.40.50.12140">
    <property type="entry name" value="Domain of unknown function DUF4159"/>
    <property type="match status" value="1"/>
</dbReference>
<comment type="caution">
    <text evidence="3">The sequence shown here is derived from an EMBL/GenBank/DDBJ whole genome shotgun (WGS) entry which is preliminary data.</text>
</comment>
<evidence type="ECO:0000313" key="3">
    <source>
        <dbReference type="EMBL" id="NJX16327.1"/>
    </source>
</evidence>
<proteinExistence type="predicted"/>
<gene>
    <name evidence="3" type="ORF">HC176_12595</name>
</gene>
<keyword evidence="1" id="KW-0732">Signal</keyword>
<evidence type="ECO:0000313" key="4">
    <source>
        <dbReference type="Proteomes" id="UP000760545"/>
    </source>
</evidence>
<organism evidence="3 4">
    <name type="scientific">Tamlana crocina</name>
    <dbReference type="NCBI Taxonomy" id="393006"/>
    <lineage>
        <taxon>Bacteria</taxon>
        <taxon>Pseudomonadati</taxon>
        <taxon>Bacteroidota</taxon>
        <taxon>Flavobacteriia</taxon>
        <taxon>Flavobacteriales</taxon>
        <taxon>Flavobacteriaceae</taxon>
        <taxon>Tamlana</taxon>
    </lineage>
</organism>
<sequence>MKQVFSIFFCLFSFFVFSQNLAVLKYKGGGDWYGNPTALPNLIAFCNQNINTQINPKPETVETGSSDIFQYPFLHMTGHGNVFFSETDAENLRNYLLSGGFLHIDDNYGMKPYITKELKKVFPEKELIELPLNHPIFSTAFKFPEGLPKIHEHDGKRPQAMGIFVETRLVLLFTYESDLGDGWEDPEVHNDPAEVREKALKMGANIVKFAFEN</sequence>
<evidence type="ECO:0000259" key="2">
    <source>
        <dbReference type="Pfam" id="PF13709"/>
    </source>
</evidence>
<dbReference type="InterPro" id="IPR025297">
    <property type="entry name" value="DUF4159"/>
</dbReference>
<dbReference type="RefSeq" id="WP_167918819.1">
    <property type="nucleotide sequence ID" value="NZ_JAAVJS010000018.1"/>
</dbReference>
<dbReference type="EMBL" id="JAAVJS010000018">
    <property type="protein sequence ID" value="NJX16327.1"/>
    <property type="molecule type" value="Genomic_DNA"/>
</dbReference>
<keyword evidence="4" id="KW-1185">Reference proteome</keyword>
<evidence type="ECO:0000256" key="1">
    <source>
        <dbReference type="SAM" id="SignalP"/>
    </source>
</evidence>
<feature type="domain" description="DUF4159" evidence="2">
    <location>
        <begin position="21"/>
        <end position="211"/>
    </location>
</feature>
<reference evidence="3 4" key="1">
    <citation type="submission" date="2020-03" db="EMBL/GenBank/DDBJ databases">
        <title>Tamlana sp. nov, isolated from XXX.</title>
        <authorList>
            <person name="Cao W.R."/>
        </authorList>
    </citation>
    <scope>NUCLEOTIDE SEQUENCE [LARGE SCALE GENOMIC DNA]</scope>
    <source>
        <strain evidence="3 4">HST1-43</strain>
    </source>
</reference>
<feature type="chain" id="PRO_5046010891" evidence="1">
    <location>
        <begin position="19"/>
        <end position="213"/>
    </location>
</feature>
<feature type="signal peptide" evidence="1">
    <location>
        <begin position="1"/>
        <end position="18"/>
    </location>
</feature>